<dbReference type="InterPro" id="IPR008984">
    <property type="entry name" value="SMAD_FHA_dom_sf"/>
</dbReference>
<keyword evidence="3" id="KW-1185">Reference proteome</keyword>
<evidence type="ECO:0000256" key="1">
    <source>
        <dbReference type="SAM" id="MobiDB-lite"/>
    </source>
</evidence>
<name>A0ABU2MKT2_9ACTN</name>
<dbReference type="SUPFAM" id="SSF49879">
    <property type="entry name" value="SMAD/FHA domain"/>
    <property type="match status" value="1"/>
</dbReference>
<dbReference type="RefSeq" id="WP_311703259.1">
    <property type="nucleotide sequence ID" value="NZ_JAVREL010000002.1"/>
</dbReference>
<dbReference type="EMBL" id="JAVREL010000002">
    <property type="protein sequence ID" value="MDT0342130.1"/>
    <property type="molecule type" value="Genomic_DNA"/>
</dbReference>
<protein>
    <submittedName>
        <fullName evidence="2">FHA domain-containing protein</fullName>
    </submittedName>
</protein>
<feature type="region of interest" description="Disordered" evidence="1">
    <location>
        <begin position="125"/>
        <end position="149"/>
    </location>
</feature>
<accession>A0ABU2MKT2</accession>
<reference evidence="3" key="1">
    <citation type="submission" date="2023-07" db="EMBL/GenBank/DDBJ databases">
        <title>30 novel species of actinomycetes from the DSMZ collection.</title>
        <authorList>
            <person name="Nouioui I."/>
        </authorList>
    </citation>
    <scope>NUCLEOTIDE SEQUENCE [LARGE SCALE GENOMIC DNA]</scope>
    <source>
        <strain evidence="3">DSM 44938</strain>
    </source>
</reference>
<dbReference type="Proteomes" id="UP001183246">
    <property type="component" value="Unassembled WGS sequence"/>
</dbReference>
<gene>
    <name evidence="2" type="ORF">RM590_05730</name>
</gene>
<organism evidence="2 3">
    <name type="scientific">Streptomyces litchfieldiae</name>
    <dbReference type="NCBI Taxonomy" id="3075543"/>
    <lineage>
        <taxon>Bacteria</taxon>
        <taxon>Bacillati</taxon>
        <taxon>Actinomycetota</taxon>
        <taxon>Actinomycetes</taxon>
        <taxon>Kitasatosporales</taxon>
        <taxon>Streptomycetaceae</taxon>
        <taxon>Streptomyces</taxon>
    </lineage>
</organism>
<proteinExistence type="predicted"/>
<comment type="caution">
    <text evidence="2">The sequence shown here is derived from an EMBL/GenBank/DDBJ whole genome shotgun (WGS) entry which is preliminary data.</text>
</comment>
<evidence type="ECO:0000313" key="3">
    <source>
        <dbReference type="Proteomes" id="UP001183246"/>
    </source>
</evidence>
<sequence>MTAPPSDRASLAFGVPPAPAGTIHVRAIGSDFTLRPREGREILFGRNRKEVHVCIGEDDGRVSRLQGVLTHRRDQWWVTNTGRLPLRLPGSMLLFNEEEPVPLGEGYTPLFVRGSSSREHLLELFVTGPDGGRPPTRSDDPTRPPKRWPLKPEERLALIVLGQRYLLHEACPQPLAWKQAALQLQALQPDAGWGERRLQNVVAGVRERLSRGGVFGVVEGDLPQPIGNALNDNLLTELLLSTTLVPTDLAVLDGAFGR</sequence>
<evidence type="ECO:0000313" key="2">
    <source>
        <dbReference type="EMBL" id="MDT0342130.1"/>
    </source>
</evidence>